<keyword evidence="5" id="KW-1185">Reference proteome</keyword>
<protein>
    <recommendedName>
        <fullName evidence="6">SWI5-dependent HO expression protein 3</fullName>
    </recommendedName>
</protein>
<proteinExistence type="predicted"/>
<evidence type="ECO:0000313" key="5">
    <source>
        <dbReference type="Proteomes" id="UP000095038"/>
    </source>
</evidence>
<feature type="region of interest" description="Disordered" evidence="2">
    <location>
        <begin position="473"/>
        <end position="517"/>
    </location>
</feature>
<sequence length="595" mass="68690">MEEFLLCLSLMLLLFIAREAKIRNDNKLKYDILQDDFKQTNESSIEKVKSIEEKCLKLSDDIKKNNEIIAIKNSNIISLMSDINNLQSEVNKLNSKLILKDQELNKNLEKIKRINEENNAKDVIINQSSKKLEELEKKISIDNDQFKTLKIDKNNLVFNYNKINSQNNNLLQTNSNLIKDYDTLNFNFKKLLNKHKELKFTISSFLPTIKLFKKEYSYHLINFQKDYKNLKILLFKNQLLWSNKLSTSNTINNDDKKSFKKDQLKFKEEIDKRELKLKNLKEKFDIQYNELQIDDLNDKIKQSSLVSEDLIPEHEKGEFVIKKLHRTGSVPLTNLEKGSERGLENHLENDLLNDSFNYNESLDNNDNNDVNNVNVNVNDKTKSTIPNTLNARSSAPLIESNKDINPIPDLLNNNNINNPTNINNPNHINNPDINPDNNPDENLDDNLNNNNEEEKLLEGTYEPSLKLFHSNEKPLNENTNVIDNDNQPTKNINNTQNQNNISDTTQNENIQPNSNKKSFAKLKINPAINRQKSSHRRHRPIIKTTAPSEEGRRELVVSPSDNMNSPAANDNDDTIISPTTFTALKLGHKKSLSGF</sequence>
<feature type="coiled-coil region" evidence="1">
    <location>
        <begin position="76"/>
        <end position="152"/>
    </location>
</feature>
<gene>
    <name evidence="4" type="ORF">ASCRUDRAFT_76651</name>
</gene>
<feature type="chain" id="PRO_5008910459" description="SWI5-dependent HO expression protein 3" evidence="3">
    <location>
        <begin position="23"/>
        <end position="595"/>
    </location>
</feature>
<evidence type="ECO:0008006" key="6">
    <source>
        <dbReference type="Google" id="ProtNLM"/>
    </source>
</evidence>
<feature type="signal peptide" evidence="3">
    <location>
        <begin position="1"/>
        <end position="22"/>
    </location>
</feature>
<keyword evidence="1" id="KW-0175">Coiled coil</keyword>
<feature type="compositionally biased region" description="Polar residues" evidence="2">
    <location>
        <begin position="508"/>
        <end position="517"/>
    </location>
</feature>
<evidence type="ECO:0000256" key="1">
    <source>
        <dbReference type="SAM" id="Coils"/>
    </source>
</evidence>
<feature type="region of interest" description="Disordered" evidence="2">
    <location>
        <begin position="410"/>
        <end position="449"/>
    </location>
</feature>
<dbReference type="GeneID" id="30967203"/>
<dbReference type="Proteomes" id="UP000095038">
    <property type="component" value="Unassembled WGS sequence"/>
</dbReference>
<feature type="compositionally biased region" description="Low complexity" evidence="2">
    <location>
        <begin position="486"/>
        <end position="507"/>
    </location>
</feature>
<name>A0A1D2VEY6_9ASCO</name>
<dbReference type="InParanoid" id="A0A1D2VEY6"/>
<evidence type="ECO:0000313" key="4">
    <source>
        <dbReference type="EMBL" id="ODV60142.1"/>
    </source>
</evidence>
<evidence type="ECO:0000256" key="2">
    <source>
        <dbReference type="SAM" id="MobiDB-lite"/>
    </source>
</evidence>
<evidence type="ECO:0000256" key="3">
    <source>
        <dbReference type="SAM" id="SignalP"/>
    </source>
</evidence>
<accession>A0A1D2VEY6</accession>
<organism evidence="4 5">
    <name type="scientific">Ascoidea rubescens DSM 1968</name>
    <dbReference type="NCBI Taxonomy" id="1344418"/>
    <lineage>
        <taxon>Eukaryota</taxon>
        <taxon>Fungi</taxon>
        <taxon>Dikarya</taxon>
        <taxon>Ascomycota</taxon>
        <taxon>Saccharomycotina</taxon>
        <taxon>Saccharomycetes</taxon>
        <taxon>Ascoideaceae</taxon>
        <taxon>Ascoidea</taxon>
    </lineage>
</organism>
<feature type="compositionally biased region" description="Polar residues" evidence="2">
    <location>
        <begin position="476"/>
        <end position="485"/>
    </location>
</feature>
<dbReference type="AlphaFoldDB" id="A0A1D2VEY6"/>
<dbReference type="RefSeq" id="XP_020046449.1">
    <property type="nucleotide sequence ID" value="XM_020193567.1"/>
</dbReference>
<keyword evidence="3" id="KW-0732">Signal</keyword>
<feature type="compositionally biased region" description="Low complexity" evidence="2">
    <location>
        <begin position="410"/>
        <end position="437"/>
    </location>
</feature>
<dbReference type="EMBL" id="KV454483">
    <property type="protein sequence ID" value="ODV60142.1"/>
    <property type="molecule type" value="Genomic_DNA"/>
</dbReference>
<reference evidence="5" key="1">
    <citation type="submission" date="2016-05" db="EMBL/GenBank/DDBJ databases">
        <title>Comparative genomics of biotechnologically important yeasts.</title>
        <authorList>
            <consortium name="DOE Joint Genome Institute"/>
            <person name="Riley R."/>
            <person name="Haridas S."/>
            <person name="Wolfe K.H."/>
            <person name="Lopes M.R."/>
            <person name="Hittinger C.T."/>
            <person name="Goker M."/>
            <person name="Salamov A."/>
            <person name="Wisecaver J."/>
            <person name="Long T.M."/>
            <person name="Aerts A.L."/>
            <person name="Barry K."/>
            <person name="Choi C."/>
            <person name="Clum A."/>
            <person name="Coughlan A.Y."/>
            <person name="Deshpande S."/>
            <person name="Douglass A.P."/>
            <person name="Hanson S.J."/>
            <person name="Klenk H.-P."/>
            <person name="Labutti K."/>
            <person name="Lapidus A."/>
            <person name="Lindquist E."/>
            <person name="Lipzen A."/>
            <person name="Meier-Kolthoff J.P."/>
            <person name="Ohm R.A."/>
            <person name="Otillar R.P."/>
            <person name="Pangilinan J."/>
            <person name="Peng Y."/>
            <person name="Rokas A."/>
            <person name="Rosa C.A."/>
            <person name="Scheuner C."/>
            <person name="Sibirny A.A."/>
            <person name="Slot J.C."/>
            <person name="Stielow J.B."/>
            <person name="Sun H."/>
            <person name="Kurtzman C.P."/>
            <person name="Blackwell M."/>
            <person name="Grigoriev I.V."/>
            <person name="Jeffries T.W."/>
        </authorList>
    </citation>
    <scope>NUCLEOTIDE SEQUENCE [LARGE SCALE GENOMIC DNA]</scope>
    <source>
        <strain evidence="5">DSM 1968</strain>
    </source>
</reference>